<gene>
    <name evidence="1" type="ORF">FHR90_002299</name>
    <name evidence="2" type="ORF">HUK83_11590</name>
</gene>
<dbReference type="RefSeq" id="WP_176624938.1">
    <property type="nucleotide sequence ID" value="NZ_JABXXQ010000257.1"/>
</dbReference>
<protein>
    <submittedName>
        <fullName evidence="1">Uncharacterized protein</fullName>
    </submittedName>
</protein>
<comment type="caution">
    <text evidence="1">The sequence shown here is derived from an EMBL/GenBank/DDBJ whole genome shotgun (WGS) entry which is preliminary data.</text>
</comment>
<evidence type="ECO:0000313" key="1">
    <source>
        <dbReference type="EMBL" id="MBB3174458.1"/>
    </source>
</evidence>
<dbReference type="EMBL" id="JABXXQ010000257">
    <property type="protein sequence ID" value="NVN30973.1"/>
    <property type="molecule type" value="Genomic_DNA"/>
</dbReference>
<sequence>MDTSSTSIVVYRDGKLSMVEAPSWWEQDEWFSNSPTVTSLEVGPIKAGLVGRRAPEGYTVCLTGNDSQMDVRMLWCPTEADYIEFLCGPGGNFVSVCAQILGADPLKRGSWS</sequence>
<reference evidence="2 4" key="1">
    <citation type="submission" date="2020-06" db="EMBL/GenBank/DDBJ databases">
        <title>Description of novel acetic acid bacteria.</title>
        <authorList>
            <person name="Sombolestani A."/>
        </authorList>
    </citation>
    <scope>NUCLEOTIDE SEQUENCE [LARGE SCALE GENOMIC DNA]</scope>
    <source>
        <strain evidence="2 4">LMG 26838</strain>
    </source>
</reference>
<evidence type="ECO:0000313" key="3">
    <source>
        <dbReference type="Proteomes" id="UP000557688"/>
    </source>
</evidence>
<dbReference type="AlphaFoldDB" id="A0A839UVX4"/>
<keyword evidence="3" id="KW-1185">Reference proteome</keyword>
<dbReference type="Proteomes" id="UP000557688">
    <property type="component" value="Unassembled WGS sequence"/>
</dbReference>
<name>A0A839UVX4_9PROT</name>
<reference evidence="1 3" key="2">
    <citation type="submission" date="2020-08" db="EMBL/GenBank/DDBJ databases">
        <title>Genomic Encyclopedia of Type Strains, Phase III (KMG-III): the genomes of soil and plant-associated and newly described type strains.</title>
        <authorList>
            <person name="Whitman W."/>
        </authorList>
    </citation>
    <scope>NUCLEOTIDE SEQUENCE [LARGE SCALE GENOMIC DNA]</scope>
    <source>
        <strain evidence="1 3">CECT 8088</strain>
    </source>
</reference>
<proteinExistence type="predicted"/>
<organism evidence="1 3">
    <name type="scientific">Endobacter medicaginis</name>
    <dbReference type="NCBI Taxonomy" id="1181271"/>
    <lineage>
        <taxon>Bacteria</taxon>
        <taxon>Pseudomonadati</taxon>
        <taxon>Pseudomonadota</taxon>
        <taxon>Alphaproteobacteria</taxon>
        <taxon>Acetobacterales</taxon>
        <taxon>Acetobacteraceae</taxon>
        <taxon>Endobacter</taxon>
    </lineage>
</organism>
<evidence type="ECO:0000313" key="2">
    <source>
        <dbReference type="EMBL" id="NVN30973.1"/>
    </source>
</evidence>
<dbReference type="EMBL" id="JACHXV010000008">
    <property type="protein sequence ID" value="MBB3174458.1"/>
    <property type="molecule type" value="Genomic_DNA"/>
</dbReference>
<evidence type="ECO:0000313" key="4">
    <source>
        <dbReference type="Proteomes" id="UP000565205"/>
    </source>
</evidence>
<accession>A0A839UVX4</accession>
<dbReference type="Proteomes" id="UP000565205">
    <property type="component" value="Unassembled WGS sequence"/>
</dbReference>